<evidence type="ECO:0000256" key="2">
    <source>
        <dbReference type="ARBA" id="ARBA00022555"/>
    </source>
</evidence>
<evidence type="ECO:0000313" key="6">
    <source>
        <dbReference type="EnsemblProtists" id="EOD26588"/>
    </source>
</evidence>
<dbReference type="Proteomes" id="UP000013827">
    <property type="component" value="Unassembled WGS sequence"/>
</dbReference>
<dbReference type="EnsemblProtists" id="EOD26524">
    <property type="protein sequence ID" value="EOD26524"/>
    <property type="gene ID" value="EMIHUDRAFT_57333"/>
</dbReference>
<dbReference type="HOGENOM" id="CLU_062456_2_2_1"/>
<dbReference type="KEGG" id="ehx:EMIHUDRAFT_57302"/>
<dbReference type="STRING" id="2903.R1CU97"/>
<dbReference type="GO" id="GO:0004045">
    <property type="term" value="F:peptidyl-tRNA hydrolase activity"/>
    <property type="evidence" value="ECO:0007669"/>
    <property type="project" value="UniProtKB-EC"/>
</dbReference>
<evidence type="ECO:0000256" key="5">
    <source>
        <dbReference type="ARBA" id="ARBA00038063"/>
    </source>
</evidence>
<sequence>LLVGLGNPGRQYESTRHNVGRLALEEICVAAGIAPFEKHATADVAVGTLGSVRVAAVVPRSYMNVCGGAVSALARDLRLPAASVLVLHDDLDLAPGKVKLKLGGSAGG</sequence>
<accession>A0A0D3JSV3</accession>
<dbReference type="EC" id="3.1.1.29" evidence="1"/>
<dbReference type="SUPFAM" id="SSF53178">
    <property type="entry name" value="Peptidyl-tRNA hydrolase-like"/>
    <property type="match status" value="1"/>
</dbReference>
<dbReference type="InterPro" id="IPR018171">
    <property type="entry name" value="Pept_tRNA_hydro_CS"/>
</dbReference>
<dbReference type="GeneID" id="17272070"/>
<dbReference type="eggNOG" id="KOG2255">
    <property type="taxonomic scope" value="Eukaryota"/>
</dbReference>
<dbReference type="PANTHER" id="PTHR17224">
    <property type="entry name" value="PEPTIDYL-TRNA HYDROLASE"/>
    <property type="match status" value="1"/>
</dbReference>
<dbReference type="PANTHER" id="PTHR17224:SF1">
    <property type="entry name" value="PEPTIDYL-TRNA HYDROLASE"/>
    <property type="match status" value="1"/>
</dbReference>
<protein>
    <recommendedName>
        <fullName evidence="1">peptidyl-tRNA hydrolase</fullName>
        <ecNumber evidence="1">3.1.1.29</ecNumber>
    </recommendedName>
</protein>
<dbReference type="PROSITE" id="PS01195">
    <property type="entry name" value="PEPT_TRNA_HYDROL_1"/>
    <property type="match status" value="1"/>
</dbReference>
<dbReference type="InterPro" id="IPR036416">
    <property type="entry name" value="Pept_tRNA_hydro_sf"/>
</dbReference>
<dbReference type="GeneID" id="17272134"/>
<keyword evidence="4" id="KW-0694">RNA-binding</keyword>
<comment type="similarity">
    <text evidence="5">Belongs to the PTH family.</text>
</comment>
<dbReference type="PaxDb" id="2903-EOD26524"/>
<dbReference type="EnsemblProtists" id="EOD26588">
    <property type="protein sequence ID" value="EOD26588"/>
    <property type="gene ID" value="EMIHUDRAFT_57302"/>
</dbReference>
<dbReference type="Gene3D" id="3.40.50.1470">
    <property type="entry name" value="Peptidyl-tRNA hydrolase"/>
    <property type="match status" value="1"/>
</dbReference>
<dbReference type="KEGG" id="ehx:EMIHUDRAFT_57333"/>
<organism evidence="6 7">
    <name type="scientific">Emiliania huxleyi (strain CCMP1516)</name>
    <dbReference type="NCBI Taxonomy" id="280463"/>
    <lineage>
        <taxon>Eukaryota</taxon>
        <taxon>Haptista</taxon>
        <taxon>Haptophyta</taxon>
        <taxon>Prymnesiophyceae</taxon>
        <taxon>Isochrysidales</taxon>
        <taxon>Noelaerhabdaceae</taxon>
        <taxon>Emiliania</taxon>
    </lineage>
</organism>
<dbReference type="NCBIfam" id="TIGR00447">
    <property type="entry name" value="pth"/>
    <property type="match status" value="1"/>
</dbReference>
<dbReference type="GO" id="GO:0000049">
    <property type="term" value="F:tRNA binding"/>
    <property type="evidence" value="ECO:0007669"/>
    <property type="project" value="UniProtKB-KW"/>
</dbReference>
<dbReference type="RefSeq" id="XP_005778953.1">
    <property type="nucleotide sequence ID" value="XM_005778896.1"/>
</dbReference>
<reference evidence="6" key="2">
    <citation type="submission" date="2024-10" db="UniProtKB">
        <authorList>
            <consortium name="EnsemblProtists"/>
        </authorList>
    </citation>
    <scope>IDENTIFICATION</scope>
</reference>
<evidence type="ECO:0000313" key="7">
    <source>
        <dbReference type="Proteomes" id="UP000013827"/>
    </source>
</evidence>
<reference evidence="7" key="1">
    <citation type="journal article" date="2013" name="Nature">
        <title>Pan genome of the phytoplankton Emiliania underpins its global distribution.</title>
        <authorList>
            <person name="Read B.A."/>
            <person name="Kegel J."/>
            <person name="Klute M.J."/>
            <person name="Kuo A."/>
            <person name="Lefebvre S.C."/>
            <person name="Maumus F."/>
            <person name="Mayer C."/>
            <person name="Miller J."/>
            <person name="Monier A."/>
            <person name="Salamov A."/>
            <person name="Young J."/>
            <person name="Aguilar M."/>
            <person name="Claverie J.M."/>
            <person name="Frickenhaus S."/>
            <person name="Gonzalez K."/>
            <person name="Herman E.K."/>
            <person name="Lin Y.C."/>
            <person name="Napier J."/>
            <person name="Ogata H."/>
            <person name="Sarno A.F."/>
            <person name="Shmutz J."/>
            <person name="Schroeder D."/>
            <person name="de Vargas C."/>
            <person name="Verret F."/>
            <person name="von Dassow P."/>
            <person name="Valentin K."/>
            <person name="Van de Peer Y."/>
            <person name="Wheeler G."/>
            <person name="Dacks J.B."/>
            <person name="Delwiche C.F."/>
            <person name="Dyhrman S.T."/>
            <person name="Glockner G."/>
            <person name="John U."/>
            <person name="Richards T."/>
            <person name="Worden A.Z."/>
            <person name="Zhang X."/>
            <person name="Grigoriev I.V."/>
            <person name="Allen A.E."/>
            <person name="Bidle K."/>
            <person name="Borodovsky M."/>
            <person name="Bowler C."/>
            <person name="Brownlee C."/>
            <person name="Cock J.M."/>
            <person name="Elias M."/>
            <person name="Gladyshev V.N."/>
            <person name="Groth M."/>
            <person name="Guda C."/>
            <person name="Hadaegh A."/>
            <person name="Iglesias-Rodriguez M.D."/>
            <person name="Jenkins J."/>
            <person name="Jones B.M."/>
            <person name="Lawson T."/>
            <person name="Leese F."/>
            <person name="Lindquist E."/>
            <person name="Lobanov A."/>
            <person name="Lomsadze A."/>
            <person name="Malik S.B."/>
            <person name="Marsh M.E."/>
            <person name="Mackinder L."/>
            <person name="Mock T."/>
            <person name="Mueller-Roeber B."/>
            <person name="Pagarete A."/>
            <person name="Parker M."/>
            <person name="Probert I."/>
            <person name="Quesneville H."/>
            <person name="Raines C."/>
            <person name="Rensing S.A."/>
            <person name="Riano-Pachon D.M."/>
            <person name="Richier S."/>
            <person name="Rokitta S."/>
            <person name="Shiraiwa Y."/>
            <person name="Soanes D.M."/>
            <person name="van der Giezen M."/>
            <person name="Wahlund T.M."/>
            <person name="Williams B."/>
            <person name="Wilson W."/>
            <person name="Wolfe G."/>
            <person name="Wurch L.L."/>
        </authorList>
    </citation>
    <scope>NUCLEOTIDE SEQUENCE</scope>
</reference>
<keyword evidence="7" id="KW-1185">Reference proteome</keyword>
<dbReference type="Pfam" id="PF01195">
    <property type="entry name" value="Pept_tRNA_hydro"/>
    <property type="match status" value="1"/>
</dbReference>
<evidence type="ECO:0000256" key="1">
    <source>
        <dbReference type="ARBA" id="ARBA00013260"/>
    </source>
</evidence>
<keyword evidence="2" id="KW-0820">tRNA-binding</keyword>
<evidence type="ECO:0000256" key="4">
    <source>
        <dbReference type="ARBA" id="ARBA00022884"/>
    </source>
</evidence>
<dbReference type="RefSeq" id="XP_005779017.1">
    <property type="nucleotide sequence ID" value="XM_005778960.1"/>
</dbReference>
<name>A0A0D3JSV3_EMIH1</name>
<proteinExistence type="inferred from homology"/>
<keyword evidence="3" id="KW-0378">Hydrolase</keyword>
<evidence type="ECO:0000256" key="3">
    <source>
        <dbReference type="ARBA" id="ARBA00022801"/>
    </source>
</evidence>
<dbReference type="InterPro" id="IPR001328">
    <property type="entry name" value="Pept_tRNA_hydro"/>
</dbReference>
<dbReference type="AlphaFoldDB" id="A0A0D3JSV3"/>